<dbReference type="PANTHER" id="PTHR12542:SF41">
    <property type="entry name" value="EXOCYST COMPLEX COMPONENT 7"/>
    <property type="match status" value="1"/>
</dbReference>
<comment type="caution">
    <text evidence="7">The sequence shown here is derived from an EMBL/GenBank/DDBJ whole genome shotgun (WGS) entry which is preliminary data.</text>
</comment>
<comment type="similarity">
    <text evidence="1 4">Belongs to the EXO70 family.</text>
</comment>
<dbReference type="Proteomes" id="UP000179807">
    <property type="component" value="Unassembled WGS sequence"/>
</dbReference>
<evidence type="ECO:0000256" key="4">
    <source>
        <dbReference type="RuleBase" id="RU365026"/>
    </source>
</evidence>
<organism evidence="7 8">
    <name type="scientific">Tritrichomonas foetus</name>
    <dbReference type="NCBI Taxonomy" id="1144522"/>
    <lineage>
        <taxon>Eukaryota</taxon>
        <taxon>Metamonada</taxon>
        <taxon>Parabasalia</taxon>
        <taxon>Tritrichomonadida</taxon>
        <taxon>Tritrichomonadidae</taxon>
        <taxon>Tritrichomonas</taxon>
    </lineage>
</organism>
<evidence type="ECO:0000313" key="7">
    <source>
        <dbReference type="EMBL" id="OHS93703.1"/>
    </source>
</evidence>
<dbReference type="InterPro" id="IPR004140">
    <property type="entry name" value="Exo70"/>
</dbReference>
<keyword evidence="4" id="KW-0653">Protein transport</keyword>
<feature type="coiled-coil region" evidence="5">
    <location>
        <begin position="523"/>
        <end position="550"/>
    </location>
</feature>
<dbReference type="Gene3D" id="1.20.1280.170">
    <property type="entry name" value="Exocyst complex component Exo70"/>
    <property type="match status" value="1"/>
</dbReference>
<dbReference type="EMBL" id="MLAK01001377">
    <property type="protein sequence ID" value="OHS93703.1"/>
    <property type="molecule type" value="Genomic_DNA"/>
</dbReference>
<keyword evidence="3 4" id="KW-0268">Exocytosis</keyword>
<dbReference type="GO" id="GO:0005546">
    <property type="term" value="F:phosphatidylinositol-4,5-bisphosphate binding"/>
    <property type="evidence" value="ECO:0007669"/>
    <property type="project" value="InterPro"/>
</dbReference>
<dbReference type="InterPro" id="IPR016159">
    <property type="entry name" value="Cullin_repeat-like_dom_sf"/>
</dbReference>
<evidence type="ECO:0000256" key="2">
    <source>
        <dbReference type="ARBA" id="ARBA00022448"/>
    </source>
</evidence>
<feature type="domain" description="Exocyst complex subunit Exo70 C-terminal" evidence="6">
    <location>
        <begin position="257"/>
        <end position="595"/>
    </location>
</feature>
<evidence type="ECO:0000256" key="1">
    <source>
        <dbReference type="ARBA" id="ARBA00006756"/>
    </source>
</evidence>
<evidence type="ECO:0000259" key="6">
    <source>
        <dbReference type="Pfam" id="PF03081"/>
    </source>
</evidence>
<protein>
    <recommendedName>
        <fullName evidence="4">Exocyst subunit Exo70 family protein</fullName>
    </recommendedName>
</protein>
<dbReference type="GO" id="GO:0000145">
    <property type="term" value="C:exocyst"/>
    <property type="evidence" value="ECO:0007669"/>
    <property type="project" value="InterPro"/>
</dbReference>
<keyword evidence="2 4" id="KW-0813">Transport</keyword>
<dbReference type="SUPFAM" id="SSF74788">
    <property type="entry name" value="Cullin repeat-like"/>
    <property type="match status" value="1"/>
</dbReference>
<comment type="function">
    <text evidence="4">Component of the exocyst complex.</text>
</comment>
<dbReference type="RefSeq" id="XP_068346840.1">
    <property type="nucleotide sequence ID" value="XM_068512964.1"/>
</dbReference>
<dbReference type="GO" id="GO:0015031">
    <property type="term" value="P:protein transport"/>
    <property type="evidence" value="ECO:0007669"/>
    <property type="project" value="UniProtKB-KW"/>
</dbReference>
<dbReference type="GO" id="GO:0006887">
    <property type="term" value="P:exocytosis"/>
    <property type="evidence" value="ECO:0007669"/>
    <property type="project" value="UniProtKB-KW"/>
</dbReference>
<sequence>MSEIPNPDSLNDPAEQLKAIRRLRETSKFKLSQLDNSIQRFTSRFDQQKESLTELYDTTQKHQRYLTNVITTRDSLQHTLDLVTTGKRLGPTIYKDIDTNFEEYIAAMDEINKALDMLSTLNFEDGRKAKSNLTLLQDVGRKSLLTYFMSLNEKYNKGFPQTYFSFDNDKNFVIRNEDLNKNITYPITDDDFRKMGEVVRVLKDLFDKDYLVKYAEARRQFLEDSLRKLIKATKTRTTLSGNIDPLLIPSYFYHSHPIHMLLLTFNFLVDRETEMAHKIFINQVDFICVMNMLLSETLTEIIDIIKKNCYQTLNQHVDCLFDLDLAQTLQTIVPTFDKYVEGNQKMQQENFKKIIAPFYSTIKSTFENLNSAIEKHDPAFLPFDGGVSPLTSNVLLFLIHLFPYESVLNVISTTEKIVTKAIHSLAANIESKASHYSDQVLTQLFIMNNFHFVYTTIQSSKLADAISPENKSRIEDKIQRAQEEYIKLTWDTAFSKLNVDNIGDIDAKTGLNKKQRYIVKMAFKNFRDRIDELRQKHQGYNTKNAKLMSTIMNDTLRKVSQKYEKFWSKWKQSGFSKTPEKWICYQPSTLSQMVTKLYTPSK</sequence>
<evidence type="ECO:0000256" key="5">
    <source>
        <dbReference type="SAM" id="Coils"/>
    </source>
</evidence>
<dbReference type="InterPro" id="IPR046364">
    <property type="entry name" value="Exo70_C"/>
</dbReference>
<keyword evidence="5" id="KW-0175">Coiled coil</keyword>
<accession>A0A1J4J6B7</accession>
<dbReference type="AlphaFoldDB" id="A0A1J4J6B7"/>
<evidence type="ECO:0000313" key="8">
    <source>
        <dbReference type="Proteomes" id="UP000179807"/>
    </source>
</evidence>
<dbReference type="GeneID" id="94847668"/>
<proteinExistence type="inferred from homology"/>
<dbReference type="Pfam" id="PF20669">
    <property type="entry name" value="Exo70_N"/>
    <property type="match status" value="1"/>
</dbReference>
<evidence type="ECO:0000256" key="3">
    <source>
        <dbReference type="ARBA" id="ARBA00022483"/>
    </source>
</evidence>
<name>A0A1J4J6B7_9EUKA</name>
<gene>
    <name evidence="7" type="ORF">TRFO_40024</name>
</gene>
<dbReference type="Pfam" id="PF03081">
    <property type="entry name" value="Exo70_C"/>
    <property type="match status" value="1"/>
</dbReference>
<dbReference type="OrthoDB" id="1922221at2759"/>
<dbReference type="VEuPathDB" id="TrichDB:TRFO_40024"/>
<dbReference type="PANTHER" id="PTHR12542">
    <property type="entry name" value="EXOCYST COMPLEX PROTEIN EXO70"/>
    <property type="match status" value="1"/>
</dbReference>
<reference evidence="7" key="1">
    <citation type="submission" date="2016-10" db="EMBL/GenBank/DDBJ databases">
        <authorList>
            <person name="Benchimol M."/>
            <person name="Almeida L.G."/>
            <person name="Vasconcelos A.T."/>
            <person name="Perreira-Neves A."/>
            <person name="Rosa I.A."/>
            <person name="Tasca T."/>
            <person name="Bogo M.R."/>
            <person name="de Souza W."/>
        </authorList>
    </citation>
    <scope>NUCLEOTIDE SEQUENCE [LARGE SCALE GENOMIC DNA]</scope>
    <source>
        <strain evidence="7">K</strain>
    </source>
</reference>
<keyword evidence="8" id="KW-1185">Reference proteome</keyword>